<dbReference type="Gene3D" id="3.40.50.10310">
    <property type="entry name" value="Creatininase"/>
    <property type="match status" value="1"/>
</dbReference>
<dbReference type="InterPro" id="IPR024087">
    <property type="entry name" value="Creatininase-like_sf"/>
</dbReference>
<dbReference type="AlphaFoldDB" id="A0A6V7R5I6"/>
<evidence type="ECO:0000313" key="2">
    <source>
        <dbReference type="EMBL" id="CAD2072275.1"/>
    </source>
</evidence>
<evidence type="ECO:0000256" key="1">
    <source>
        <dbReference type="ARBA" id="ARBA00024029"/>
    </source>
</evidence>
<dbReference type="EMBL" id="CAJEWB010000005">
    <property type="protein sequence ID" value="CAD2072275.1"/>
    <property type="molecule type" value="Genomic_DNA"/>
</dbReference>
<accession>A0A6V7R5I6</accession>
<name>A0A6V7R5I6_9BACL</name>
<keyword evidence="3" id="KW-1185">Reference proteome</keyword>
<organism evidence="2 3">
    <name type="scientific">Phocicoccus pinnipedialis</name>
    <dbReference type="NCBI Taxonomy" id="110845"/>
    <lineage>
        <taxon>Bacteria</taxon>
        <taxon>Bacillati</taxon>
        <taxon>Bacillota</taxon>
        <taxon>Bacilli</taxon>
        <taxon>Bacillales</taxon>
        <taxon>Salinicoccaceae</taxon>
        <taxon>Phocicoccus</taxon>
    </lineage>
</organism>
<protein>
    <recommendedName>
        <fullName evidence="4">Creatinine amidohydrolase</fullName>
    </recommendedName>
</protein>
<gene>
    <name evidence="2" type="ORF">JEOPIN946_00373</name>
</gene>
<comment type="similarity">
    <text evidence="1">Belongs to the creatininase superfamily.</text>
</comment>
<proteinExistence type="inferred from homology"/>
<evidence type="ECO:0000313" key="3">
    <source>
        <dbReference type="Proteomes" id="UP000588186"/>
    </source>
</evidence>
<comment type="caution">
    <text evidence="2">The sequence shown here is derived from an EMBL/GenBank/DDBJ whole genome shotgun (WGS) entry which is preliminary data.</text>
</comment>
<dbReference type="Proteomes" id="UP000588186">
    <property type="component" value="Unassembled WGS sequence"/>
</dbReference>
<sequence length="59" mass="7393">MKYYLHENKWEDIEDYLKNNDVIILPVGSVEQHGNIYRLEQIRYYLRKLQRMLLNKRTH</sequence>
<evidence type="ECO:0008006" key="4">
    <source>
        <dbReference type="Google" id="ProtNLM"/>
    </source>
</evidence>
<dbReference type="InterPro" id="IPR003785">
    <property type="entry name" value="Creatininase/forma_Hydrolase"/>
</dbReference>
<reference evidence="2 3" key="1">
    <citation type="submission" date="2020-07" db="EMBL/GenBank/DDBJ databases">
        <authorList>
            <person name="Criscuolo A."/>
        </authorList>
    </citation>
    <scope>NUCLEOTIDE SEQUENCE [LARGE SCALE GENOMIC DNA]</scope>
    <source>
        <strain evidence="2">CIP107946</strain>
    </source>
</reference>
<dbReference type="Pfam" id="PF02633">
    <property type="entry name" value="Creatininase"/>
    <property type="match status" value="1"/>
</dbReference>
<dbReference type="SUPFAM" id="SSF102215">
    <property type="entry name" value="Creatininase"/>
    <property type="match status" value="1"/>
</dbReference>